<keyword evidence="9" id="KW-1185">Reference proteome</keyword>
<gene>
    <name evidence="8" type="ORF">XM53_14885</name>
</gene>
<keyword evidence="6" id="KW-0411">Iron-sulfur</keyword>
<comment type="cofactor">
    <cofactor evidence="1">
        <name>Fe cation</name>
        <dbReference type="ChEBI" id="CHEBI:24875"/>
    </cofactor>
</comment>
<evidence type="ECO:0000313" key="8">
    <source>
        <dbReference type="EMBL" id="KRS11563.1"/>
    </source>
</evidence>
<dbReference type="CDD" id="cd03469">
    <property type="entry name" value="Rieske_RO_Alpha_N"/>
    <property type="match status" value="1"/>
</dbReference>
<evidence type="ECO:0000256" key="2">
    <source>
        <dbReference type="ARBA" id="ARBA00022714"/>
    </source>
</evidence>
<name>A0A0T5NRI6_9RHOB</name>
<dbReference type="SUPFAM" id="SSF50022">
    <property type="entry name" value="ISP domain"/>
    <property type="match status" value="1"/>
</dbReference>
<reference evidence="8 9" key="1">
    <citation type="submission" date="2015-04" db="EMBL/GenBank/DDBJ databases">
        <title>The draft genome sequence of Roseovarius sp.R12b.</title>
        <authorList>
            <person name="Li G."/>
            <person name="Lai Q."/>
            <person name="Shao Z."/>
            <person name="Yan P."/>
        </authorList>
    </citation>
    <scope>NUCLEOTIDE SEQUENCE [LARGE SCALE GENOMIC DNA]</scope>
    <source>
        <strain evidence="8 9">R12B</strain>
    </source>
</reference>
<evidence type="ECO:0000256" key="4">
    <source>
        <dbReference type="ARBA" id="ARBA00023002"/>
    </source>
</evidence>
<dbReference type="STRING" id="1641875.XM53_14885"/>
<dbReference type="OrthoDB" id="7456916at2"/>
<comment type="caution">
    <text evidence="8">The sequence shown here is derived from an EMBL/GenBank/DDBJ whole genome shotgun (WGS) entry which is preliminary data.</text>
</comment>
<dbReference type="AlphaFoldDB" id="A0A0T5NRI6"/>
<accession>A0A0T5NRI6</accession>
<feature type="domain" description="Rieske" evidence="7">
    <location>
        <begin position="48"/>
        <end position="155"/>
    </location>
</feature>
<keyword evidence="2" id="KW-0001">2Fe-2S</keyword>
<dbReference type="SUPFAM" id="SSF55961">
    <property type="entry name" value="Bet v1-like"/>
    <property type="match status" value="1"/>
</dbReference>
<keyword evidence="4" id="KW-0560">Oxidoreductase</keyword>
<dbReference type="GO" id="GO:0016491">
    <property type="term" value="F:oxidoreductase activity"/>
    <property type="evidence" value="ECO:0007669"/>
    <property type="project" value="UniProtKB-KW"/>
</dbReference>
<keyword evidence="3" id="KW-0479">Metal-binding</keyword>
<dbReference type="PRINTS" id="PR00090">
    <property type="entry name" value="RNGDIOXGNASE"/>
</dbReference>
<dbReference type="EMBL" id="LAXJ01000018">
    <property type="protein sequence ID" value="KRS11563.1"/>
    <property type="molecule type" value="Genomic_DNA"/>
</dbReference>
<dbReference type="Gene3D" id="3.90.380.10">
    <property type="entry name" value="Naphthalene 1,2-dioxygenase Alpha Subunit, Chain A, domain 1"/>
    <property type="match status" value="1"/>
</dbReference>
<protein>
    <submittedName>
        <fullName evidence="8">(2Fe-2S)-binding protein</fullName>
    </submittedName>
</protein>
<dbReference type="Gene3D" id="2.102.10.10">
    <property type="entry name" value="Rieske [2Fe-2S] iron-sulphur domain"/>
    <property type="match status" value="1"/>
</dbReference>
<organism evidence="8 9">
    <name type="scientific">Roseovarius atlanticus</name>
    <dbReference type="NCBI Taxonomy" id="1641875"/>
    <lineage>
        <taxon>Bacteria</taxon>
        <taxon>Pseudomonadati</taxon>
        <taxon>Pseudomonadota</taxon>
        <taxon>Alphaproteobacteria</taxon>
        <taxon>Rhodobacterales</taxon>
        <taxon>Roseobacteraceae</taxon>
        <taxon>Roseovarius</taxon>
    </lineage>
</organism>
<dbReference type="InterPro" id="IPR036922">
    <property type="entry name" value="Rieske_2Fe-2S_sf"/>
</dbReference>
<dbReference type="PANTHER" id="PTHR43756">
    <property type="entry name" value="CHOLINE MONOOXYGENASE, CHLOROPLASTIC"/>
    <property type="match status" value="1"/>
</dbReference>
<dbReference type="Pfam" id="PF00355">
    <property type="entry name" value="Rieske"/>
    <property type="match status" value="1"/>
</dbReference>
<proteinExistence type="predicted"/>
<dbReference type="GO" id="GO:0051537">
    <property type="term" value="F:2 iron, 2 sulfur cluster binding"/>
    <property type="evidence" value="ECO:0007669"/>
    <property type="project" value="UniProtKB-KW"/>
</dbReference>
<sequence>MTLQTLNLMPGDKPFRADPKNSYTLPARFYHDAEIWAAEKDAIFYKTWYYAGHVSQVAEPGKFLTVKIHEQNVFVARSRTGELNAFFNVCPHRGHELVSGTGKKNIITCPYHAWAFDFDGNLRSARNTENVEGFRKEEFSLKPVKVEVFCGLVLVNLDENAIPFAEQMGELESEIRHYVPSVDDLQFAQRDTYEVEANWKVLMDNFLECYHCAPAHHDFVDLVDMDSYRTITCGLYSSQCAGQPRTMNARAYKFEAGDVDFGYAGWFVWPNFTIWAYPGEANLSVLQMNPTAPEKCVEYQDWFVKDGEVTQQLRDAINYQKDVLQPEDIGLCESVQKGLKSSGYNQGRFVVDEGLTELSEHAVHHFQKLVAGALGARLDPEAEQ</sequence>
<dbReference type="Pfam" id="PF00848">
    <property type="entry name" value="Ring_hydroxyl_A"/>
    <property type="match status" value="1"/>
</dbReference>
<dbReference type="PATRIC" id="fig|1641875.4.peg.784"/>
<dbReference type="InterPro" id="IPR015879">
    <property type="entry name" value="Ring_hydroxy_dOase_asu_C_dom"/>
</dbReference>
<evidence type="ECO:0000313" key="9">
    <source>
        <dbReference type="Proteomes" id="UP000051295"/>
    </source>
</evidence>
<dbReference type="PROSITE" id="PS51296">
    <property type="entry name" value="RIESKE"/>
    <property type="match status" value="1"/>
</dbReference>
<evidence type="ECO:0000256" key="6">
    <source>
        <dbReference type="ARBA" id="ARBA00023014"/>
    </source>
</evidence>
<dbReference type="InterPro" id="IPR017941">
    <property type="entry name" value="Rieske_2Fe-2S"/>
</dbReference>
<dbReference type="GO" id="GO:0005506">
    <property type="term" value="F:iron ion binding"/>
    <property type="evidence" value="ECO:0007669"/>
    <property type="project" value="InterPro"/>
</dbReference>
<evidence type="ECO:0000256" key="5">
    <source>
        <dbReference type="ARBA" id="ARBA00023004"/>
    </source>
</evidence>
<evidence type="ECO:0000256" key="3">
    <source>
        <dbReference type="ARBA" id="ARBA00022723"/>
    </source>
</evidence>
<dbReference type="PANTHER" id="PTHR43756:SF5">
    <property type="entry name" value="CHOLINE MONOOXYGENASE, CHLOROPLASTIC"/>
    <property type="match status" value="1"/>
</dbReference>
<dbReference type="InterPro" id="IPR001663">
    <property type="entry name" value="Rng_hydr_dOase-A"/>
</dbReference>
<evidence type="ECO:0000256" key="1">
    <source>
        <dbReference type="ARBA" id="ARBA00001962"/>
    </source>
</evidence>
<keyword evidence="5" id="KW-0408">Iron</keyword>
<dbReference type="Proteomes" id="UP000051295">
    <property type="component" value="Unassembled WGS sequence"/>
</dbReference>
<evidence type="ECO:0000259" key="7">
    <source>
        <dbReference type="PROSITE" id="PS51296"/>
    </source>
</evidence>
<dbReference type="RefSeq" id="WP_057794697.1">
    <property type="nucleotide sequence ID" value="NZ_LAXJ01000018.1"/>
</dbReference>